<name>A0A9P5U3Q5_9AGAR</name>
<dbReference type="Proteomes" id="UP000772434">
    <property type="component" value="Unassembled WGS sequence"/>
</dbReference>
<reference evidence="1" key="1">
    <citation type="submission" date="2020-11" db="EMBL/GenBank/DDBJ databases">
        <authorList>
            <consortium name="DOE Joint Genome Institute"/>
            <person name="Ahrendt S."/>
            <person name="Riley R."/>
            <person name="Andreopoulos W."/>
            <person name="Labutti K."/>
            <person name="Pangilinan J."/>
            <person name="Ruiz-Duenas F.J."/>
            <person name="Barrasa J.M."/>
            <person name="Sanchez-Garcia M."/>
            <person name="Camarero S."/>
            <person name="Miyauchi S."/>
            <person name="Serrano A."/>
            <person name="Linde D."/>
            <person name="Babiker R."/>
            <person name="Drula E."/>
            <person name="Ayuso-Fernandez I."/>
            <person name="Pacheco R."/>
            <person name="Padilla G."/>
            <person name="Ferreira P."/>
            <person name="Barriuso J."/>
            <person name="Kellner H."/>
            <person name="Castanera R."/>
            <person name="Alfaro M."/>
            <person name="Ramirez L."/>
            <person name="Pisabarro A.G."/>
            <person name="Kuo A."/>
            <person name="Tritt A."/>
            <person name="Lipzen A."/>
            <person name="He G."/>
            <person name="Yan M."/>
            <person name="Ng V."/>
            <person name="Cullen D."/>
            <person name="Martin F."/>
            <person name="Rosso M.-N."/>
            <person name="Henrissat B."/>
            <person name="Hibbett D."/>
            <person name="Martinez A.T."/>
            <person name="Grigoriev I.V."/>
        </authorList>
    </citation>
    <scope>NUCLEOTIDE SEQUENCE</scope>
    <source>
        <strain evidence="1">AH 40177</strain>
    </source>
</reference>
<evidence type="ECO:0000313" key="1">
    <source>
        <dbReference type="EMBL" id="KAF9064774.1"/>
    </source>
</evidence>
<gene>
    <name evidence="1" type="ORF">BDP27DRAFT_1425440</name>
</gene>
<keyword evidence="2" id="KW-1185">Reference proteome</keyword>
<protein>
    <submittedName>
        <fullName evidence="1">Uncharacterized protein</fullName>
    </submittedName>
</protein>
<evidence type="ECO:0000313" key="2">
    <source>
        <dbReference type="Proteomes" id="UP000772434"/>
    </source>
</evidence>
<accession>A0A9P5U3Q5</accession>
<comment type="caution">
    <text evidence="1">The sequence shown here is derived from an EMBL/GenBank/DDBJ whole genome shotgun (WGS) entry which is preliminary data.</text>
</comment>
<proteinExistence type="predicted"/>
<dbReference type="EMBL" id="JADNRY010000115">
    <property type="protein sequence ID" value="KAF9064774.1"/>
    <property type="molecule type" value="Genomic_DNA"/>
</dbReference>
<dbReference type="AlphaFoldDB" id="A0A9P5U3Q5"/>
<sequence>MRALAVALPEPLHTIKDNFTKFAQPAPRSQQATTQLTVPPYSHNEWSGDTGNYGNGSAYCWN</sequence>
<organism evidence="1 2">
    <name type="scientific">Rhodocollybia butyracea</name>
    <dbReference type="NCBI Taxonomy" id="206335"/>
    <lineage>
        <taxon>Eukaryota</taxon>
        <taxon>Fungi</taxon>
        <taxon>Dikarya</taxon>
        <taxon>Basidiomycota</taxon>
        <taxon>Agaricomycotina</taxon>
        <taxon>Agaricomycetes</taxon>
        <taxon>Agaricomycetidae</taxon>
        <taxon>Agaricales</taxon>
        <taxon>Marasmiineae</taxon>
        <taxon>Omphalotaceae</taxon>
        <taxon>Rhodocollybia</taxon>
    </lineage>
</organism>